<keyword evidence="2" id="KW-1185">Reference proteome</keyword>
<dbReference type="Proteomes" id="UP000472580">
    <property type="component" value="Unassembled WGS sequence"/>
</dbReference>
<name>A0A6L6YHR1_9BURK</name>
<dbReference type="RefSeq" id="WP_160335646.1">
    <property type="nucleotide sequence ID" value="NZ_CALPCR010000001.1"/>
</dbReference>
<dbReference type="EMBL" id="WSRP01000025">
    <property type="protein sequence ID" value="MVX57220.1"/>
    <property type="molecule type" value="Genomic_DNA"/>
</dbReference>
<evidence type="ECO:0000313" key="1">
    <source>
        <dbReference type="EMBL" id="MVX57220.1"/>
    </source>
</evidence>
<comment type="caution">
    <text evidence="1">The sequence shown here is derived from an EMBL/GenBank/DDBJ whole genome shotgun (WGS) entry which is preliminary data.</text>
</comment>
<accession>A0A6L6YHR1</accession>
<evidence type="ECO:0008006" key="3">
    <source>
        <dbReference type="Google" id="ProtNLM"/>
    </source>
</evidence>
<sequence length="85" mass="9824">MQKETWSDRLRREIREGERELSGIELEMAEEAWAKGRAEGWAQVQAEMAAKLIRLGQMPLEAIAEVVDLPIERLREIKKNLSHPT</sequence>
<organism evidence="1 2">
    <name type="scientific">Parasutterella muris</name>
    <dbReference type="NCBI Taxonomy" id="2565572"/>
    <lineage>
        <taxon>Bacteria</taxon>
        <taxon>Pseudomonadati</taxon>
        <taxon>Pseudomonadota</taxon>
        <taxon>Betaproteobacteria</taxon>
        <taxon>Burkholderiales</taxon>
        <taxon>Sutterellaceae</taxon>
        <taxon>Parasutterella</taxon>
    </lineage>
</organism>
<reference evidence="1 2" key="1">
    <citation type="submission" date="2019-12" db="EMBL/GenBank/DDBJ databases">
        <title>Microbes associate with the intestines of laboratory mice.</title>
        <authorList>
            <person name="Navarre W."/>
            <person name="Wong E."/>
        </authorList>
    </citation>
    <scope>NUCLEOTIDE SEQUENCE [LARGE SCALE GENOMIC DNA]</scope>
    <source>
        <strain evidence="1 2">NM82_D38</strain>
    </source>
</reference>
<dbReference type="AlphaFoldDB" id="A0A6L6YHR1"/>
<gene>
    <name evidence="1" type="ORF">E5987_08390</name>
</gene>
<evidence type="ECO:0000313" key="2">
    <source>
        <dbReference type="Proteomes" id="UP000472580"/>
    </source>
</evidence>
<protein>
    <recommendedName>
        <fullName evidence="3">Rpn family recombination-promoting nuclease/putative transposase</fullName>
    </recommendedName>
</protein>
<proteinExistence type="predicted"/>